<dbReference type="InterPro" id="IPR051448">
    <property type="entry name" value="CdaR-like_regulators"/>
</dbReference>
<dbReference type="InterPro" id="IPR025736">
    <property type="entry name" value="PucR_C-HTH_dom"/>
</dbReference>
<dbReference type="InterPro" id="IPR024096">
    <property type="entry name" value="NO_sig/Golgi_transp_ligand-bd"/>
</dbReference>
<dbReference type="EMBL" id="PGVE01000052">
    <property type="protein sequence ID" value="PLS03706.1"/>
    <property type="molecule type" value="Genomic_DNA"/>
</dbReference>
<proteinExistence type="inferred from homology"/>
<dbReference type="Pfam" id="PF13556">
    <property type="entry name" value="HTH_30"/>
    <property type="match status" value="1"/>
</dbReference>
<organism evidence="3 4">
    <name type="scientific">Neobacillus cucumis</name>
    <dbReference type="NCBI Taxonomy" id="1740721"/>
    <lineage>
        <taxon>Bacteria</taxon>
        <taxon>Bacillati</taxon>
        <taxon>Bacillota</taxon>
        <taxon>Bacilli</taxon>
        <taxon>Bacillales</taxon>
        <taxon>Bacillaceae</taxon>
        <taxon>Neobacillus</taxon>
    </lineage>
</organism>
<dbReference type="Gene3D" id="3.30.1380.20">
    <property type="entry name" value="Trafficking protein particle complex subunit 3"/>
    <property type="match status" value="1"/>
</dbReference>
<dbReference type="PANTHER" id="PTHR33744">
    <property type="entry name" value="CARBOHYDRATE DIACID REGULATOR"/>
    <property type="match status" value="1"/>
</dbReference>
<dbReference type="OrthoDB" id="154713at2"/>
<keyword evidence="4" id="KW-1185">Reference proteome</keyword>
<dbReference type="Pfam" id="PF06505">
    <property type="entry name" value="XylR_N"/>
    <property type="match status" value="1"/>
</dbReference>
<dbReference type="InterPro" id="IPR004096">
    <property type="entry name" value="V4R"/>
</dbReference>
<dbReference type="Pfam" id="PF17853">
    <property type="entry name" value="GGDEF_2"/>
    <property type="match status" value="1"/>
</dbReference>
<accession>A0A2N5HDU8</accession>
<comment type="similarity">
    <text evidence="1">Belongs to the CdaR family.</text>
</comment>
<feature type="domain" description="4-vinyl reductase 4VR" evidence="2">
    <location>
        <begin position="112"/>
        <end position="174"/>
    </location>
</feature>
<evidence type="ECO:0000313" key="4">
    <source>
        <dbReference type="Proteomes" id="UP000234950"/>
    </source>
</evidence>
<dbReference type="AlphaFoldDB" id="A0A2N5HDU8"/>
<protein>
    <submittedName>
        <fullName evidence="3">PucR family transcriptional regulator</fullName>
    </submittedName>
</protein>
<dbReference type="InterPro" id="IPR041522">
    <property type="entry name" value="CdaR_GGDEF"/>
</dbReference>
<dbReference type="Gene3D" id="1.10.10.2840">
    <property type="entry name" value="PucR C-terminal helix-turn-helix domain"/>
    <property type="match status" value="1"/>
</dbReference>
<dbReference type="Pfam" id="PF02830">
    <property type="entry name" value="V4R"/>
    <property type="match status" value="1"/>
</dbReference>
<dbReference type="PANTHER" id="PTHR33744:SF1">
    <property type="entry name" value="DNA-BINDING TRANSCRIPTIONAL ACTIVATOR ADER"/>
    <property type="match status" value="1"/>
</dbReference>
<dbReference type="SUPFAM" id="SSF111126">
    <property type="entry name" value="Ligand-binding domain in the NO signalling and Golgi transport"/>
    <property type="match status" value="1"/>
</dbReference>
<dbReference type="InterPro" id="IPR010523">
    <property type="entry name" value="XylR_N"/>
</dbReference>
<comment type="caution">
    <text evidence="3">The sequence shown here is derived from an EMBL/GenBank/DDBJ whole genome shotgun (WGS) entry which is preliminary data.</text>
</comment>
<sequence>MSVRITEENYSHEAVKENRKIITSASVFGILRQQLVKNIGIKRIKGFLFHYGWEMGINVANEALQTDSSIENLIKHGPILHIKNGHISGIKHDCTFELDEKKQIRDFYSFGTWYESYEAEEHIKRFGQSDGPVCHTLIGFASGFMSTVFGEPLLARETACVGKGDPECRWIMKPKKDWEMELQDPHELDFYNETTIVKELELTYDQLLDQKNVVTRLAHFQNQLTEEIINGSGLQTIADMVYQMVQIPIIVEDNVHRTITYSGIDSDTYLLLASDMENYLQKIQLKTNPLLPFRKKIIKTSIQERLITPILLQKQVIGYCSFFYEDIKNHYHEEDYLFLDRFANAASLILLNEKTKFETFERMKGSFLEQILENRLPASEIIKRGKYTGVNLEQNYYIAIMEYKKTQGSIEDDFLLQEQIFETTFRYFKEKKHHILAGHRDGNMVLFITNETLQNKAIQNAMQEYFDYMHQNFPRSHFKLGISRLGEDINQALRCYEEAAIALRLAFKKKIVPFQSLGIVGVLINSKNISAIKMIAKQELGALYNIQDHKMVELLKTLYIFLLNGGKLEQTMLDLALSMSGLRHRISRIESLLEKDLRDAQEMHQLLLIIKSLIAMGEITFD</sequence>
<evidence type="ECO:0000256" key="1">
    <source>
        <dbReference type="ARBA" id="ARBA00006754"/>
    </source>
</evidence>
<name>A0A2N5HDU8_9BACI</name>
<dbReference type="SMART" id="SM00989">
    <property type="entry name" value="V4R"/>
    <property type="match status" value="1"/>
</dbReference>
<dbReference type="Proteomes" id="UP000234950">
    <property type="component" value="Unassembled WGS sequence"/>
</dbReference>
<dbReference type="RefSeq" id="WP_101648453.1">
    <property type="nucleotide sequence ID" value="NZ_PGVE01000052.1"/>
</dbReference>
<evidence type="ECO:0000313" key="3">
    <source>
        <dbReference type="EMBL" id="PLS03706.1"/>
    </source>
</evidence>
<gene>
    <name evidence="3" type="ORF">CVD27_13630</name>
</gene>
<reference evidence="3 4" key="1">
    <citation type="submission" date="2017-11" db="EMBL/GenBank/DDBJ databases">
        <title>Comparitive Functional Genomics of Dry Heat Resistant strains isolated from the Viking Spacecraft.</title>
        <authorList>
            <person name="Seuylemezian A."/>
            <person name="Cooper K."/>
            <person name="Vaishampayan P."/>
        </authorList>
    </citation>
    <scope>NUCLEOTIDE SEQUENCE [LARGE SCALE GENOMIC DNA]</scope>
    <source>
        <strain evidence="3 4">V32-6</strain>
    </source>
</reference>
<dbReference type="InterPro" id="IPR042070">
    <property type="entry name" value="PucR_C-HTH_sf"/>
</dbReference>
<evidence type="ECO:0000259" key="2">
    <source>
        <dbReference type="SMART" id="SM00989"/>
    </source>
</evidence>